<dbReference type="PROSITE" id="PS01162">
    <property type="entry name" value="QOR_ZETA_CRYSTAL"/>
    <property type="match status" value="1"/>
</dbReference>
<dbReference type="CDD" id="cd08244">
    <property type="entry name" value="MDR_enoyl_red"/>
    <property type="match status" value="1"/>
</dbReference>
<name>A0ABN2AEN2_9ACTN</name>
<proteinExistence type="predicted"/>
<evidence type="ECO:0000256" key="2">
    <source>
        <dbReference type="ARBA" id="ARBA00023002"/>
    </source>
</evidence>
<feature type="domain" description="Enoyl reductase (ER)" evidence="3">
    <location>
        <begin position="10"/>
        <end position="327"/>
    </location>
</feature>
<dbReference type="RefSeq" id="WP_344171498.1">
    <property type="nucleotide sequence ID" value="NZ_BAAANC010000001.1"/>
</dbReference>
<dbReference type="EMBL" id="BAAANC010000001">
    <property type="protein sequence ID" value="GAA1517431.1"/>
    <property type="molecule type" value="Genomic_DNA"/>
</dbReference>
<dbReference type="PANTHER" id="PTHR48106:SF18">
    <property type="entry name" value="QUINONE OXIDOREDUCTASE PIG3"/>
    <property type="match status" value="1"/>
</dbReference>
<gene>
    <name evidence="4" type="ORF">GCM10009741_15950</name>
</gene>
<dbReference type="PANTHER" id="PTHR48106">
    <property type="entry name" value="QUINONE OXIDOREDUCTASE PIG3-RELATED"/>
    <property type="match status" value="1"/>
</dbReference>
<dbReference type="Gene3D" id="3.40.50.720">
    <property type="entry name" value="NAD(P)-binding Rossmann-like Domain"/>
    <property type="match status" value="1"/>
</dbReference>
<dbReference type="InterPro" id="IPR013149">
    <property type="entry name" value="ADH-like_C"/>
</dbReference>
<dbReference type="SUPFAM" id="SSF50129">
    <property type="entry name" value="GroES-like"/>
    <property type="match status" value="1"/>
</dbReference>
<dbReference type="InterPro" id="IPR002364">
    <property type="entry name" value="Quin_OxRdtase/zeta-crystal_CS"/>
</dbReference>
<dbReference type="InterPro" id="IPR020843">
    <property type="entry name" value="ER"/>
</dbReference>
<dbReference type="Pfam" id="PF08240">
    <property type="entry name" value="ADH_N"/>
    <property type="match status" value="1"/>
</dbReference>
<keyword evidence="2" id="KW-0560">Oxidoreductase</keyword>
<comment type="caution">
    <text evidence="4">The sequence shown here is derived from an EMBL/GenBank/DDBJ whole genome shotgun (WGS) entry which is preliminary data.</text>
</comment>
<dbReference type="Gene3D" id="3.90.180.10">
    <property type="entry name" value="Medium-chain alcohol dehydrogenases, catalytic domain"/>
    <property type="match status" value="1"/>
</dbReference>
<organism evidence="4 5">
    <name type="scientific">Kribbella lupini</name>
    <dbReference type="NCBI Taxonomy" id="291602"/>
    <lineage>
        <taxon>Bacteria</taxon>
        <taxon>Bacillati</taxon>
        <taxon>Actinomycetota</taxon>
        <taxon>Actinomycetes</taxon>
        <taxon>Propionibacteriales</taxon>
        <taxon>Kribbellaceae</taxon>
        <taxon>Kribbella</taxon>
    </lineage>
</organism>
<dbReference type="InterPro" id="IPR013154">
    <property type="entry name" value="ADH-like_N"/>
</dbReference>
<evidence type="ECO:0000313" key="5">
    <source>
        <dbReference type="Proteomes" id="UP001500363"/>
    </source>
</evidence>
<accession>A0ABN2AEN2</accession>
<dbReference type="InterPro" id="IPR011032">
    <property type="entry name" value="GroES-like_sf"/>
</dbReference>
<dbReference type="InterPro" id="IPR036291">
    <property type="entry name" value="NAD(P)-bd_dom_sf"/>
</dbReference>
<dbReference type="Pfam" id="PF00107">
    <property type="entry name" value="ADH_zinc_N"/>
    <property type="match status" value="1"/>
</dbReference>
<dbReference type="Proteomes" id="UP001500363">
    <property type="component" value="Unassembled WGS sequence"/>
</dbReference>
<evidence type="ECO:0000259" key="3">
    <source>
        <dbReference type="SMART" id="SM00829"/>
    </source>
</evidence>
<dbReference type="SMART" id="SM00829">
    <property type="entry name" value="PKS_ER"/>
    <property type="match status" value="1"/>
</dbReference>
<reference evidence="4 5" key="1">
    <citation type="journal article" date="2019" name="Int. J. Syst. Evol. Microbiol.">
        <title>The Global Catalogue of Microorganisms (GCM) 10K type strain sequencing project: providing services to taxonomists for standard genome sequencing and annotation.</title>
        <authorList>
            <consortium name="The Broad Institute Genomics Platform"/>
            <consortium name="The Broad Institute Genome Sequencing Center for Infectious Disease"/>
            <person name="Wu L."/>
            <person name="Ma J."/>
        </authorList>
    </citation>
    <scope>NUCLEOTIDE SEQUENCE [LARGE SCALE GENOMIC DNA]</scope>
    <source>
        <strain evidence="4 5">JCM 14303</strain>
    </source>
</reference>
<dbReference type="SUPFAM" id="SSF51735">
    <property type="entry name" value="NAD(P)-binding Rossmann-fold domains"/>
    <property type="match status" value="1"/>
</dbReference>
<evidence type="ECO:0000313" key="4">
    <source>
        <dbReference type="EMBL" id="GAA1517431.1"/>
    </source>
</evidence>
<keyword evidence="5" id="KW-1185">Reference proteome</keyword>
<protein>
    <submittedName>
        <fullName evidence="4">Zinc-binding dehydrogenase</fullName>
    </submittedName>
</protein>
<keyword evidence="1" id="KW-0521">NADP</keyword>
<sequence>MRAIRLYEFGPAENLIFEEVPDPVPAAGEVLIAVEAAGVHLLDTALRKGTAAGGPVAPPTLPTIPGREVAGRVEAVGADVDACWVGKRVVVHLGPVPGGYAERAVARAESLHEIPRHVSAAHAVATIGTGRTAMGILEQAAITADDVVLVTAAAGGMGSLFVQSARNAGATIVGLAGGPEKTRQVRELGAQLVVDYRQPGWAEQVRESIDPGESAGRGVTVVLDGVGGEVGQQAFELLGIGGRILMFGWSGGGPVELTTADLMQRGLSATWAIGPKLMHRLRELETKALEETAEGRWLPLVTSFPLAKAADAHRALENRETAGKVVLGT</sequence>
<evidence type="ECO:0000256" key="1">
    <source>
        <dbReference type="ARBA" id="ARBA00022857"/>
    </source>
</evidence>